<evidence type="ECO:0000313" key="5">
    <source>
        <dbReference type="EMBL" id="MFC0313338.1"/>
    </source>
</evidence>
<comment type="cofactor">
    <cofactor evidence="1">
        <name>pantetheine 4'-phosphate</name>
        <dbReference type="ChEBI" id="CHEBI:47942"/>
    </cofactor>
</comment>
<dbReference type="PROSITE" id="PS00012">
    <property type="entry name" value="PHOSPHOPANTETHEINE"/>
    <property type="match status" value="2"/>
</dbReference>
<dbReference type="InterPro" id="IPR045851">
    <property type="entry name" value="AMP-bd_C_sf"/>
</dbReference>
<dbReference type="Pfam" id="PF00501">
    <property type="entry name" value="AMP-binding"/>
    <property type="match status" value="2"/>
</dbReference>
<dbReference type="InterPro" id="IPR020806">
    <property type="entry name" value="PKS_PP-bd"/>
</dbReference>
<dbReference type="InterPro" id="IPR000873">
    <property type="entry name" value="AMP-dep_synth/lig_dom"/>
</dbReference>
<dbReference type="Gene3D" id="1.10.1200.10">
    <property type="entry name" value="ACP-like"/>
    <property type="match status" value="2"/>
</dbReference>
<dbReference type="EMBL" id="JBHLWV010000001">
    <property type="protein sequence ID" value="MFC0313338.1"/>
    <property type="molecule type" value="Genomic_DNA"/>
</dbReference>
<comment type="caution">
    <text evidence="5">The sequence shown here is derived from an EMBL/GenBank/DDBJ whole genome shotgun (WGS) entry which is preliminary data.</text>
</comment>
<evidence type="ECO:0000256" key="3">
    <source>
        <dbReference type="ARBA" id="ARBA00022553"/>
    </source>
</evidence>
<dbReference type="Gene3D" id="3.30.300.30">
    <property type="match status" value="2"/>
</dbReference>
<dbReference type="Gene3D" id="3.30.559.10">
    <property type="entry name" value="Chloramphenicol acetyltransferase-like domain"/>
    <property type="match status" value="3"/>
</dbReference>
<dbReference type="InterPro" id="IPR006162">
    <property type="entry name" value="Ppantetheine_attach_site"/>
</dbReference>
<dbReference type="Pfam" id="PF00668">
    <property type="entry name" value="Condensation"/>
    <property type="match status" value="3"/>
</dbReference>
<keyword evidence="3" id="KW-0597">Phosphoprotein</keyword>
<dbReference type="Gene3D" id="2.30.38.10">
    <property type="entry name" value="Luciferase, Domain 3"/>
    <property type="match status" value="2"/>
</dbReference>
<name>A0ABV6H3B4_9ACTN</name>
<feature type="domain" description="Carrier" evidence="4">
    <location>
        <begin position="971"/>
        <end position="1045"/>
    </location>
</feature>
<dbReference type="SUPFAM" id="SSF52777">
    <property type="entry name" value="CoA-dependent acyltransferases"/>
    <property type="match status" value="6"/>
</dbReference>
<dbReference type="Pfam" id="PF00550">
    <property type="entry name" value="PP-binding"/>
    <property type="match status" value="2"/>
</dbReference>
<dbReference type="Gene3D" id="3.30.559.30">
    <property type="entry name" value="Nonribosomal peptide synthetase, condensation domain"/>
    <property type="match status" value="3"/>
</dbReference>
<dbReference type="InterPro" id="IPR023213">
    <property type="entry name" value="CAT-like_dom_sf"/>
</dbReference>
<evidence type="ECO:0000259" key="4">
    <source>
        <dbReference type="PROSITE" id="PS50075"/>
    </source>
</evidence>
<organism evidence="5 6">
    <name type="scientific">Gordonia phosphorivorans</name>
    <dbReference type="NCBI Taxonomy" id="1056982"/>
    <lineage>
        <taxon>Bacteria</taxon>
        <taxon>Bacillati</taxon>
        <taxon>Actinomycetota</taxon>
        <taxon>Actinomycetes</taxon>
        <taxon>Mycobacteriales</taxon>
        <taxon>Gordoniaceae</taxon>
        <taxon>Gordonia</taxon>
    </lineage>
</organism>
<dbReference type="InterPro" id="IPR020845">
    <property type="entry name" value="AMP-binding_CS"/>
</dbReference>
<accession>A0ABV6H3B4</accession>
<dbReference type="InterPro" id="IPR009081">
    <property type="entry name" value="PP-bd_ACP"/>
</dbReference>
<dbReference type="InterPro" id="IPR010071">
    <property type="entry name" value="AA_adenyl_dom"/>
</dbReference>
<dbReference type="Proteomes" id="UP001589783">
    <property type="component" value="Unassembled WGS sequence"/>
</dbReference>
<dbReference type="PANTHER" id="PTHR45527">
    <property type="entry name" value="NONRIBOSOMAL PEPTIDE SYNTHETASE"/>
    <property type="match status" value="1"/>
</dbReference>
<protein>
    <submittedName>
        <fullName evidence="5">Amino acid adenylation domain-containing protein</fullName>
    </submittedName>
</protein>
<evidence type="ECO:0000256" key="2">
    <source>
        <dbReference type="ARBA" id="ARBA00022450"/>
    </source>
</evidence>
<proteinExistence type="predicted"/>
<evidence type="ECO:0000313" key="6">
    <source>
        <dbReference type="Proteomes" id="UP001589783"/>
    </source>
</evidence>
<dbReference type="PROSITE" id="PS00455">
    <property type="entry name" value="AMP_BINDING"/>
    <property type="match status" value="1"/>
</dbReference>
<dbReference type="SMART" id="SM00823">
    <property type="entry name" value="PKS_PP"/>
    <property type="match status" value="2"/>
</dbReference>
<keyword evidence="2" id="KW-0596">Phosphopantetheine</keyword>
<reference evidence="5 6" key="1">
    <citation type="submission" date="2024-09" db="EMBL/GenBank/DDBJ databases">
        <authorList>
            <person name="Sun Q."/>
            <person name="Mori K."/>
        </authorList>
    </citation>
    <scope>NUCLEOTIDE SEQUENCE [LARGE SCALE GENOMIC DNA]</scope>
    <source>
        <strain evidence="5 6">CCM 7957</strain>
    </source>
</reference>
<dbReference type="SUPFAM" id="SSF56801">
    <property type="entry name" value="Acetyl-CoA synthetase-like"/>
    <property type="match status" value="2"/>
</dbReference>
<dbReference type="CDD" id="cd19540">
    <property type="entry name" value="LCL_NRPS-like"/>
    <property type="match status" value="1"/>
</dbReference>
<dbReference type="Pfam" id="PF13193">
    <property type="entry name" value="AMP-binding_C"/>
    <property type="match status" value="1"/>
</dbReference>
<sequence length="2666" mass="288018">MPLTAPQRGIWFAETLSQDYSVNIAQCFRISHAAGALDIELLADCTKAVGKLLEAPYIRFSSEGDVPCQYVDLDFPQEVGIHDFRNADDPENAVDEWIAEDQRRTVDMWTDQLVVAELLIISDECTLWYQRAHHIVCDGSAAIAIALRIIDRYNAIRRGEEPDDRPALTLAEIAKYDEDYLDSGRRLRDREHWQSRIAEMPEPVTLARSAAKPALAEAIVVRRSLDAAFEARLAEVSSELNSYQAALLTAAFAAFMARMCGTDDVVLSLPVTGRTTKAIRESAGMLSNIVPIRLRGLEELTVRQVATAAQIELTGALRHQRYRTEDIRREAGLDPQKLYFGPAINMMFFDELSLDEATIDYRVLSTGIIEDLAINLYQPVPGAPMTIDLQANPSLYRLEEIEDHLDRFLRFADRMYADLDRRIPAIELTSVREAEWLAAVEEGPSHPTGDMTYLLADFERQVATNPEATALVLGTREISYGEFGARVAALARELVDQGVGAERAVALCMPRSVEMMVAIYAIISAGGHYVPIDPEAPAERIGHMLATAQAGHMLISRHHSESEAAAAARVGGVPMVEVDSTGPVDVDLQPLPVGDRGVFSPDCAAYALFTSGSTGAPKGVVLTHRAVLNRLYWGISELGLAPHDRVVQKTPYTFDCSVPELFAPLMVGATLVLLKDRGHIDAEYVADEISRTEATMVHFVPSILSVFLEANDEQRLRRLDSIRMISVTGEALPPAVAAEVRRIWPSVDFYNLYGPTEAAIEITSEEIRELDSTNLSVPIGRPVWNSAARVLGSRLERLPNGVPGELYLAGVQLARGYADRADLSAERFVADPYGGPGQRMYRTGDLVRRLPDGRLEYLGRTDFQVKLRGQRIELGEIESVISSVPGVVHTAVTVAAAPGGAEHLVAYLAGVGRDSVVLDAVKAEAVRALPGYMVPSVWMVLDDIQLNSAGKLDRKSLPAPDFRTEVHEYLAPESAVEITLTDIIQEMLGARLIGMGDNLFELGADSLSAARLRAKMHAAGFDLALTDIFGSRTIADLAVASTPSSEKRLPLRPRERSGGAPLSNPQSRLWFINRLDPEAPTYNMPGVIRWRAEVDGDAFRQAIADVLKRHEILRTVYPTRDGDPVQAVLSVAEAVARVPVRTSAVTAAELESQIFAEVVGGFDLVSDLPVRFALLRVLDGVETEYALVCVLHHIAGDGYSLRPLISDLITAYTARCEGRAPQWKPLPVQYADFTLWQNEMLGEPDDPASRSSREVGFWREQLGGAPDLLALPTDFARPAVPSGRGAFVDAVLPHDIVAGIRSLAVEHGVTPFTVLHVAVATVLGRLAGTSDVSIGTPIAGRDEPETSDMVGMFVNTVVLRSALHPETTVGDALTASGQIRTRAMEHSQVAFEKIVDAVVGQRTLAHNPLFQVSLTLGADYREPLERLGAEFSDGRIAAAKYDLAIDATETIDLRDASQPVIELEFNYSTDLFTEARIEDLAGYVRSALRSMIEDPARTLGSIDLIPVEEIERLTRAPSKIQARTLRELVRAGAALADPTSPAVVGTRTIPRDEFSARTAQVARTLIAKGVGPGDVVALAIPRSDLSVLATAAVIETGAAFVSIDVRDPLGRRRVMLADSGATVGVAAVESQSAAGELPELDWLVLGDARDEAVIGRFSAGQIRDEELRRPVRLDDIAYIIHTSGSTGTPKATQVPNRGLANLIAAESKFLSLTPQSRVLHVSSPTFDASILELTMAWGAGATQVVADLNTYAGSELASLIDRHQVSHLFLTPSVLATIDPESVPTLRHVLGGGEANPPELVRRWTAAGRRYINIYGPTETTVWTTVDVFTRPEDDVTIGTGLPGVGTLVLDGGLRPVPVGVAGELYLVGDQVTLGYRGMPGLTASRFVANPFDRGQRMYRTGDRVQWRADGRLDYLGRTDHQLKIRGLRIEPGEVDAAMLRHPAVANSLTLGVARPGGETMLATYVSLVSGAAADEADMLRHARTLLPGHLVPQALQVIDEFPRTLTGKVNRGALPDFTPTVDREYVAPRTEREAVVAEVFAQYLGLDRVSVTAGFFEMGGNSLAAVKLAGALSGVTGQHIPVKALLEASSVEAIAAYAESSDTERVALPLRPRPHPEHAPISEVQRGMWLLNRLDPDSPAYNIAFALRLSGTLDAAAVRAAAADLVERQATLRTYYPMVGGDPCQRVVPAAEAVAALDFEMVEATDSALDVVRDVVRRGFDVTQAPPFRMALVRLGPAEHIVVFVMHHISADGSSLRPLAQDFIAAALARAEARIPALPPLRVDYVDFALWQAERLNAVGAEGISERDRQLAYWQGRLRGAPDQLRLPSDRPRSIAPSFAGDTVEFKIPAELVAALELIARSHDGTLFDVVHAAYAVFLGRMAGVDDVVIGTAFAGRTEPALDSLVGMFVNSLPLRTILNANETFGDLVERVHAEDMEDMSNADIAFEAVVEGVGVRRSSAFNPVFQAMLLFQNFEMPVVEVPGLTIAPVDEGLTAGQVDLQLSVFPTDPLALGSSGTGGPMRANFVYATDLFDASTIEQYAGRFLAVLEAVAGDPMVTVGDISIATDSDGYSDDDDAAQRVALPDLVESGANQTPEAVAVRFGASTITFGELWATTTAMAVSIPDRDSALVTALMSLAPELAAAGPEGLSSALSDIRSARVDGQ</sequence>
<keyword evidence="6" id="KW-1185">Reference proteome</keyword>
<dbReference type="RefSeq" id="WP_382359295.1">
    <property type="nucleotide sequence ID" value="NZ_JBHLWV010000001.1"/>
</dbReference>
<dbReference type="Gene3D" id="3.40.50.980">
    <property type="match status" value="4"/>
</dbReference>
<dbReference type="PANTHER" id="PTHR45527:SF1">
    <property type="entry name" value="FATTY ACID SYNTHASE"/>
    <property type="match status" value="1"/>
</dbReference>
<dbReference type="CDD" id="cd05930">
    <property type="entry name" value="A_NRPS"/>
    <property type="match status" value="2"/>
</dbReference>
<dbReference type="InterPro" id="IPR036736">
    <property type="entry name" value="ACP-like_sf"/>
</dbReference>
<evidence type="ECO:0000256" key="1">
    <source>
        <dbReference type="ARBA" id="ARBA00001957"/>
    </source>
</evidence>
<feature type="domain" description="Carrier" evidence="4">
    <location>
        <begin position="2028"/>
        <end position="2103"/>
    </location>
</feature>
<dbReference type="PROSITE" id="PS50075">
    <property type="entry name" value="CARRIER"/>
    <property type="match status" value="2"/>
</dbReference>
<dbReference type="NCBIfam" id="TIGR01733">
    <property type="entry name" value="AA-adenyl-dom"/>
    <property type="match status" value="2"/>
</dbReference>
<dbReference type="InterPro" id="IPR001242">
    <property type="entry name" value="Condensation_dom"/>
</dbReference>
<dbReference type="InterPro" id="IPR025110">
    <property type="entry name" value="AMP-bd_C"/>
</dbReference>
<gene>
    <name evidence="5" type="ORF">ACFFJD_00500</name>
</gene>
<dbReference type="SUPFAM" id="SSF47336">
    <property type="entry name" value="ACP-like"/>
    <property type="match status" value="2"/>
</dbReference>